<proteinExistence type="inferred from homology"/>
<evidence type="ECO:0000256" key="3">
    <source>
        <dbReference type="RuleBase" id="RU000489"/>
    </source>
</evidence>
<keyword evidence="2 3" id="KW-0326">Glycosidase</keyword>
<dbReference type="GO" id="GO:0005576">
    <property type="term" value="C:extracellular region"/>
    <property type="evidence" value="ECO:0007669"/>
    <property type="project" value="TreeGrafter"/>
</dbReference>
<evidence type="ECO:0000259" key="5">
    <source>
        <dbReference type="PROSITE" id="PS51910"/>
    </source>
</evidence>
<dbReference type="GO" id="GO:0008061">
    <property type="term" value="F:chitin binding"/>
    <property type="evidence" value="ECO:0007669"/>
    <property type="project" value="TreeGrafter"/>
</dbReference>
<dbReference type="InterPro" id="IPR001223">
    <property type="entry name" value="Glyco_hydro18_cat"/>
</dbReference>
<dbReference type="OrthoDB" id="6430753at2759"/>
<feature type="non-terminal residue" evidence="6">
    <location>
        <position position="124"/>
    </location>
</feature>
<dbReference type="GO" id="GO:0004568">
    <property type="term" value="F:chitinase activity"/>
    <property type="evidence" value="ECO:0007669"/>
    <property type="project" value="TreeGrafter"/>
</dbReference>
<dbReference type="PROSITE" id="PS51910">
    <property type="entry name" value="GH18_2"/>
    <property type="match status" value="1"/>
</dbReference>
<evidence type="ECO:0000256" key="2">
    <source>
        <dbReference type="ARBA" id="ARBA00023295"/>
    </source>
</evidence>
<protein>
    <recommendedName>
        <fullName evidence="5">GH18 domain-containing protein</fullName>
    </recommendedName>
</protein>
<dbReference type="InterPro" id="IPR017853">
    <property type="entry name" value="GH"/>
</dbReference>
<dbReference type="PROSITE" id="PS01095">
    <property type="entry name" value="GH18_1"/>
    <property type="match status" value="1"/>
</dbReference>
<evidence type="ECO:0000313" key="7">
    <source>
        <dbReference type="Proteomes" id="UP000728032"/>
    </source>
</evidence>
<dbReference type="SUPFAM" id="SSF51445">
    <property type="entry name" value="(Trans)glycosidases"/>
    <property type="match status" value="1"/>
</dbReference>
<dbReference type="PANTHER" id="PTHR11177:SF317">
    <property type="entry name" value="CHITINASE 12-RELATED"/>
    <property type="match status" value="1"/>
</dbReference>
<dbReference type="PANTHER" id="PTHR11177">
    <property type="entry name" value="CHITINASE"/>
    <property type="match status" value="1"/>
</dbReference>
<name>A0A7R9MSK1_9ACAR</name>
<keyword evidence="1 3" id="KW-0378">Hydrolase</keyword>
<reference evidence="6" key="1">
    <citation type="submission" date="2020-11" db="EMBL/GenBank/DDBJ databases">
        <authorList>
            <person name="Tran Van P."/>
        </authorList>
    </citation>
    <scope>NUCLEOTIDE SEQUENCE</scope>
</reference>
<dbReference type="Gene3D" id="3.20.20.80">
    <property type="entry name" value="Glycosidases"/>
    <property type="match status" value="1"/>
</dbReference>
<evidence type="ECO:0000256" key="4">
    <source>
        <dbReference type="RuleBase" id="RU004453"/>
    </source>
</evidence>
<dbReference type="InterPro" id="IPR050314">
    <property type="entry name" value="Glycosyl_Hydrlase_18"/>
</dbReference>
<comment type="similarity">
    <text evidence="4">Belongs to the glycosyl hydrolase 18 family.</text>
</comment>
<dbReference type="GO" id="GO:0006032">
    <property type="term" value="P:chitin catabolic process"/>
    <property type="evidence" value="ECO:0007669"/>
    <property type="project" value="TreeGrafter"/>
</dbReference>
<dbReference type="GO" id="GO:0005975">
    <property type="term" value="P:carbohydrate metabolic process"/>
    <property type="evidence" value="ECO:0007669"/>
    <property type="project" value="InterPro"/>
</dbReference>
<feature type="domain" description="GH18" evidence="5">
    <location>
        <begin position="1"/>
        <end position="124"/>
    </location>
</feature>
<evidence type="ECO:0000313" key="6">
    <source>
        <dbReference type="EMBL" id="CAD7665632.1"/>
    </source>
</evidence>
<evidence type="ECO:0000256" key="1">
    <source>
        <dbReference type="ARBA" id="ARBA00022801"/>
    </source>
</evidence>
<dbReference type="AlphaFoldDB" id="A0A7R9MSK1"/>
<dbReference type="EMBL" id="OC962596">
    <property type="protein sequence ID" value="CAD7665632.1"/>
    <property type="molecule type" value="Genomic_DNA"/>
</dbReference>
<gene>
    <name evidence="6" type="ORF">ONB1V03_LOCUS22189</name>
</gene>
<sequence length="124" mass="13506">NTIAYLKKYKFDGLDIDWEYPVCWSGDCSKGPKSDKPNFGKLLTELKAAFIKESPNLSLSAAIPSGYAGGPADQAYDIPAMAAALDYLAVMTYDMAGVWDKKTGHHSTYQGCISGSKYYVDKGM</sequence>
<keyword evidence="7" id="KW-1185">Reference proteome</keyword>
<feature type="non-terminal residue" evidence="6">
    <location>
        <position position="1"/>
    </location>
</feature>
<dbReference type="Proteomes" id="UP000728032">
    <property type="component" value="Unassembled WGS sequence"/>
</dbReference>
<dbReference type="EMBL" id="CAJPVJ010047771">
    <property type="protein sequence ID" value="CAG2182768.1"/>
    <property type="molecule type" value="Genomic_DNA"/>
</dbReference>
<dbReference type="Pfam" id="PF00704">
    <property type="entry name" value="Glyco_hydro_18"/>
    <property type="match status" value="1"/>
</dbReference>
<dbReference type="InterPro" id="IPR001579">
    <property type="entry name" value="Glyco_hydro_18_chit_AS"/>
</dbReference>
<accession>A0A7R9MSK1</accession>
<organism evidence="6">
    <name type="scientific">Oppiella nova</name>
    <dbReference type="NCBI Taxonomy" id="334625"/>
    <lineage>
        <taxon>Eukaryota</taxon>
        <taxon>Metazoa</taxon>
        <taxon>Ecdysozoa</taxon>
        <taxon>Arthropoda</taxon>
        <taxon>Chelicerata</taxon>
        <taxon>Arachnida</taxon>
        <taxon>Acari</taxon>
        <taxon>Acariformes</taxon>
        <taxon>Sarcoptiformes</taxon>
        <taxon>Oribatida</taxon>
        <taxon>Brachypylina</taxon>
        <taxon>Oppioidea</taxon>
        <taxon>Oppiidae</taxon>
        <taxon>Oppiella</taxon>
    </lineage>
</organism>